<dbReference type="InterPro" id="IPR029058">
    <property type="entry name" value="AB_hydrolase_fold"/>
</dbReference>
<dbReference type="Gene3D" id="3.40.50.1820">
    <property type="entry name" value="alpha/beta hydrolase"/>
    <property type="match status" value="1"/>
</dbReference>
<sequence length="294" mass="31335">MPATPDAAPPAAGPRFRAAYDAVLDHWPRGTEHLTLTSRHGTTHVLTCGPADAPPLLLLHGGGTTAAGWVALAPRLARTRRVHAVDRTGEPGRSEPGAHPPRSVAELLEWLTGVCEGLGVPRADVCGHSYGGWLALTFALHAPDRVRRLALLDPTQCFAGFSPRYLLRALPLLTRPTAARALAFLDWETGTPGSTEHDPGTVAWRELYAAAAEFPQQKPVTGPRPKPAALRELAVPALVLLAGASRAHDVRRVEAHARQWVPQIATATVPGVSHHAMPYLRAEETGALVADFLG</sequence>
<proteinExistence type="predicted"/>
<dbReference type="RefSeq" id="WP_209241418.1">
    <property type="nucleotide sequence ID" value="NZ_JADKMA010000121.1"/>
</dbReference>
<dbReference type="Proteomes" id="UP001519064">
    <property type="component" value="Unassembled WGS sequence"/>
</dbReference>
<comment type="caution">
    <text evidence="2">The sequence shown here is derived from an EMBL/GenBank/DDBJ whole genome shotgun (WGS) entry which is preliminary data.</text>
</comment>
<dbReference type="Pfam" id="PF12697">
    <property type="entry name" value="Abhydrolase_6"/>
    <property type="match status" value="1"/>
</dbReference>
<evidence type="ECO:0000259" key="1">
    <source>
        <dbReference type="Pfam" id="PF12697"/>
    </source>
</evidence>
<dbReference type="GO" id="GO:0016787">
    <property type="term" value="F:hydrolase activity"/>
    <property type="evidence" value="ECO:0007669"/>
    <property type="project" value="UniProtKB-KW"/>
</dbReference>
<feature type="domain" description="AB hydrolase-1" evidence="1">
    <location>
        <begin position="56"/>
        <end position="285"/>
    </location>
</feature>
<organism evidence="2 3">
    <name type="scientific">Streptomyces oryzae</name>
    <dbReference type="NCBI Taxonomy" id="1434886"/>
    <lineage>
        <taxon>Bacteria</taxon>
        <taxon>Bacillati</taxon>
        <taxon>Actinomycetota</taxon>
        <taxon>Actinomycetes</taxon>
        <taxon>Kitasatosporales</taxon>
        <taxon>Streptomycetaceae</taxon>
        <taxon>Streptomyces</taxon>
    </lineage>
</organism>
<dbReference type="PRINTS" id="PR00111">
    <property type="entry name" value="ABHYDROLASE"/>
</dbReference>
<name>A0ABS3XG14_9ACTN</name>
<dbReference type="PANTHER" id="PTHR43798">
    <property type="entry name" value="MONOACYLGLYCEROL LIPASE"/>
    <property type="match status" value="1"/>
</dbReference>
<protein>
    <submittedName>
        <fullName evidence="2">Alpha/beta fold hydrolase</fullName>
    </submittedName>
</protein>
<evidence type="ECO:0000313" key="3">
    <source>
        <dbReference type="Proteomes" id="UP001519064"/>
    </source>
</evidence>
<dbReference type="SUPFAM" id="SSF53474">
    <property type="entry name" value="alpha/beta-Hydrolases"/>
    <property type="match status" value="1"/>
</dbReference>
<dbReference type="EMBL" id="JADKMA010000121">
    <property type="protein sequence ID" value="MBO8194314.1"/>
    <property type="molecule type" value="Genomic_DNA"/>
</dbReference>
<keyword evidence="2" id="KW-0378">Hydrolase</keyword>
<accession>A0ABS3XG14</accession>
<keyword evidence="3" id="KW-1185">Reference proteome</keyword>
<gene>
    <name evidence="2" type="ORF">ITI46_22005</name>
</gene>
<dbReference type="InterPro" id="IPR000073">
    <property type="entry name" value="AB_hydrolase_1"/>
</dbReference>
<reference evidence="2 3" key="1">
    <citation type="submission" date="2020-11" db="EMBL/GenBank/DDBJ databases">
        <title>Streptomyces spirodelae sp. nov., isolated from duckweed.</title>
        <authorList>
            <person name="Saimee Y."/>
            <person name="Duangmal K."/>
        </authorList>
    </citation>
    <scope>NUCLEOTIDE SEQUENCE [LARGE SCALE GENOMIC DNA]</scope>
    <source>
        <strain evidence="2 3">S16-07</strain>
    </source>
</reference>
<dbReference type="PANTHER" id="PTHR43798:SF33">
    <property type="entry name" value="HYDROLASE, PUTATIVE (AFU_ORTHOLOGUE AFUA_2G14860)-RELATED"/>
    <property type="match status" value="1"/>
</dbReference>
<dbReference type="InterPro" id="IPR050266">
    <property type="entry name" value="AB_hydrolase_sf"/>
</dbReference>
<evidence type="ECO:0000313" key="2">
    <source>
        <dbReference type="EMBL" id="MBO8194314.1"/>
    </source>
</evidence>